<organism evidence="8 9">
    <name type="scientific">Prochlorococcus marinus (strain MIT 9211)</name>
    <dbReference type="NCBI Taxonomy" id="93059"/>
    <lineage>
        <taxon>Bacteria</taxon>
        <taxon>Bacillati</taxon>
        <taxon>Cyanobacteriota</taxon>
        <taxon>Cyanophyceae</taxon>
        <taxon>Synechococcales</taxon>
        <taxon>Prochlorococcaceae</taxon>
        <taxon>Prochlorococcus</taxon>
    </lineage>
</organism>
<evidence type="ECO:0000256" key="5">
    <source>
        <dbReference type="PIRSR" id="PIRSR000149-4"/>
    </source>
</evidence>
<dbReference type="RefSeq" id="WP_012195838.1">
    <property type="nucleotide sequence ID" value="NC_009976.1"/>
</dbReference>
<dbReference type="PIRSF" id="PIRSF000149">
    <property type="entry name" value="GAP_DH"/>
    <property type="match status" value="1"/>
</dbReference>
<name>A9BBK5_PROM4</name>
<dbReference type="PANTHER" id="PTHR43148">
    <property type="entry name" value="GLYCERALDEHYDE-3-PHOSPHATE DEHYDROGENASE 2"/>
    <property type="match status" value="1"/>
</dbReference>
<sequence length="352" mass="39548">MKNTIKVGINGLGRIGRQIFRLAIKDPQIDIIGVNELNPDIKNWAYTLNYDTIYGKLDTTVTTKENRLIVNGNRINTSHEEDIDKVDWGTWNVDIVIDCTGIQKNVINARKLLERNDAKKVIVTHSPDEVDFTMVMGVNDNKYNHKTDHLISSSICDATAIGPVTKLINDNFRIDSGYVTTLHPWLSYQNLMDGPSSSWAVAGEIFHHYALGRSAIGNMIPKPTSAMDAVFKVIPSLSSKSIGSLSYRTPTQIIGSADITYIVNSKVSKDNLIKLFKCYEENQSNPIIKMSNEPLVSLDYIGEDYSAIIDTRWLDVIGENLIKVVLWYDNEYGYSCKVMCQVKHIASFFNSI</sequence>
<dbReference type="InterPro" id="IPR020829">
    <property type="entry name" value="GlycerAld_3-P_DH_cat"/>
</dbReference>
<keyword evidence="4" id="KW-0520">NAD</keyword>
<dbReference type="STRING" id="93059.P9211_12861"/>
<feature type="binding site" evidence="4">
    <location>
        <position position="124"/>
    </location>
    <ligand>
        <name>NAD(+)</name>
        <dbReference type="ChEBI" id="CHEBI:57540"/>
    </ligand>
</feature>
<keyword evidence="9" id="KW-1185">Reference proteome</keyword>
<evidence type="ECO:0000259" key="7">
    <source>
        <dbReference type="SMART" id="SM00846"/>
    </source>
</evidence>
<feature type="site" description="Activates thiol group during catalysis" evidence="5">
    <location>
        <position position="183"/>
    </location>
</feature>
<accession>A9BBK5</accession>
<feature type="binding site" evidence="4">
    <location>
        <position position="330"/>
    </location>
    <ligand>
        <name>NAD(+)</name>
        <dbReference type="ChEBI" id="CHEBI:57540"/>
    </ligand>
</feature>
<feature type="domain" description="Glyceraldehyde 3-phosphate dehydrogenase NAD(P) binding" evidence="7">
    <location>
        <begin position="5"/>
        <end position="156"/>
    </location>
</feature>
<keyword evidence="2 8" id="KW-0560">Oxidoreductase</keyword>
<dbReference type="Gene3D" id="3.40.50.720">
    <property type="entry name" value="NAD(P)-binding Rossmann-like Domain"/>
    <property type="match status" value="1"/>
</dbReference>
<dbReference type="eggNOG" id="COG0057">
    <property type="taxonomic scope" value="Bacteria"/>
</dbReference>
<dbReference type="Pfam" id="PF00044">
    <property type="entry name" value="Gp_dh_N"/>
    <property type="match status" value="1"/>
</dbReference>
<dbReference type="EC" id="1.2.1.12" evidence="8"/>
<dbReference type="Gene3D" id="3.30.360.10">
    <property type="entry name" value="Dihydrodipicolinate Reductase, domain 2"/>
    <property type="match status" value="1"/>
</dbReference>
<dbReference type="Proteomes" id="UP000000788">
    <property type="component" value="Chromosome"/>
</dbReference>
<gene>
    <name evidence="8" type="ordered locus">P9211_12861</name>
</gene>
<dbReference type="SMART" id="SM00846">
    <property type="entry name" value="Gp_dh_N"/>
    <property type="match status" value="1"/>
</dbReference>
<dbReference type="AlphaFoldDB" id="A9BBK5"/>
<protein>
    <submittedName>
        <fullName evidence="8">Glyceraldehyde-3-phosphate dehydrogenase/erythrose-4-phosphate dehydrogenase</fullName>
        <ecNumber evidence="8">1.2.1.12</ecNumber>
    </submittedName>
</protein>
<dbReference type="SUPFAM" id="SSF55347">
    <property type="entry name" value="Glyceraldehyde-3-phosphate dehydrogenase-like, C-terminal domain"/>
    <property type="match status" value="1"/>
</dbReference>
<keyword evidence="4" id="KW-0547">Nucleotide-binding</keyword>
<dbReference type="GO" id="GO:0004365">
    <property type="term" value="F:glyceraldehyde-3-phosphate dehydrogenase (NAD+) (phosphorylating) activity"/>
    <property type="evidence" value="ECO:0007669"/>
    <property type="project" value="UniProtKB-EC"/>
</dbReference>
<proteinExistence type="inferred from homology"/>
<feature type="active site" description="Nucleophile" evidence="3">
    <location>
        <position position="156"/>
    </location>
</feature>
<dbReference type="InterPro" id="IPR020828">
    <property type="entry name" value="GlycerAld_3-P_DH_NAD(P)-bd"/>
</dbReference>
<dbReference type="Pfam" id="PF02800">
    <property type="entry name" value="Gp_dh_C"/>
    <property type="match status" value="1"/>
</dbReference>
<dbReference type="GO" id="GO:0051287">
    <property type="term" value="F:NAD binding"/>
    <property type="evidence" value="ECO:0007669"/>
    <property type="project" value="InterPro"/>
</dbReference>
<dbReference type="OrthoDB" id="9803304at2"/>
<dbReference type="CDD" id="cd05214">
    <property type="entry name" value="GAPDH_I_N"/>
    <property type="match status" value="1"/>
</dbReference>
<evidence type="ECO:0000256" key="4">
    <source>
        <dbReference type="PIRSR" id="PIRSR000149-3"/>
    </source>
</evidence>
<evidence type="ECO:0000256" key="6">
    <source>
        <dbReference type="RuleBase" id="RU000397"/>
    </source>
</evidence>
<evidence type="ECO:0000313" key="8">
    <source>
        <dbReference type="EMBL" id="ABX09217.1"/>
    </source>
</evidence>
<dbReference type="KEGG" id="pmj:P9211_12861"/>
<comment type="similarity">
    <text evidence="1 6">Belongs to the glyceraldehyde-3-phosphate dehydrogenase family.</text>
</comment>
<feature type="binding site" evidence="4">
    <location>
        <begin position="14"/>
        <end position="15"/>
    </location>
    <ligand>
        <name>NAD(+)</name>
        <dbReference type="ChEBI" id="CHEBI:57540"/>
    </ligand>
</feature>
<reference evidence="8 9" key="1">
    <citation type="journal article" date="2007" name="PLoS Genet.">
        <title>Patterns and implications of gene gain and loss in the evolution of Prochlorococcus.</title>
        <authorList>
            <person name="Kettler G.C."/>
            <person name="Martiny A.C."/>
            <person name="Huang K."/>
            <person name="Zucker J."/>
            <person name="Coleman M.L."/>
            <person name="Rodrigue S."/>
            <person name="Chen F."/>
            <person name="Lapidus A."/>
            <person name="Ferriera S."/>
            <person name="Johnson J."/>
            <person name="Steglich C."/>
            <person name="Church G.M."/>
            <person name="Richardson P."/>
            <person name="Chisholm S.W."/>
        </authorList>
    </citation>
    <scope>NUCLEOTIDE SEQUENCE [LARGE SCALE GENOMIC DNA]</scope>
    <source>
        <strain evidence="9">MIT 9211</strain>
    </source>
</reference>
<dbReference type="InterPro" id="IPR020831">
    <property type="entry name" value="GlycerAld/Erythrose_P_DH"/>
</dbReference>
<dbReference type="HOGENOM" id="CLU_030140_0_0_3"/>
<dbReference type="PRINTS" id="PR00078">
    <property type="entry name" value="G3PDHDRGNASE"/>
</dbReference>
<dbReference type="EMBL" id="CP000878">
    <property type="protein sequence ID" value="ABX09217.1"/>
    <property type="molecule type" value="Genomic_DNA"/>
</dbReference>
<dbReference type="SUPFAM" id="SSF51735">
    <property type="entry name" value="NAD(P)-binding Rossmann-fold domains"/>
    <property type="match status" value="1"/>
</dbReference>
<dbReference type="InterPro" id="IPR036291">
    <property type="entry name" value="NAD(P)-bd_dom_sf"/>
</dbReference>
<dbReference type="FunFam" id="3.40.50.720:FF:000001">
    <property type="entry name" value="Glyceraldehyde-3-phosphate dehydrogenase"/>
    <property type="match status" value="1"/>
</dbReference>
<evidence type="ECO:0000256" key="2">
    <source>
        <dbReference type="ARBA" id="ARBA00023002"/>
    </source>
</evidence>
<evidence type="ECO:0000256" key="1">
    <source>
        <dbReference type="ARBA" id="ARBA00007406"/>
    </source>
</evidence>
<evidence type="ECO:0000313" key="9">
    <source>
        <dbReference type="Proteomes" id="UP000000788"/>
    </source>
</evidence>
<evidence type="ECO:0000256" key="3">
    <source>
        <dbReference type="PIRSR" id="PIRSR000149-1"/>
    </source>
</evidence>